<dbReference type="Pfam" id="PF02704">
    <property type="entry name" value="GASA"/>
    <property type="match status" value="1"/>
</dbReference>
<evidence type="ECO:0000313" key="2">
    <source>
        <dbReference type="EMBL" id="KAI7735699.1"/>
    </source>
</evidence>
<accession>A0AAD5GBS9</accession>
<comment type="caution">
    <text evidence="2">The sequence shown here is derived from an EMBL/GenBank/DDBJ whole genome shotgun (WGS) entry which is preliminary data.</text>
</comment>
<gene>
    <name evidence="2" type="ORF">M8C21_032259</name>
</gene>
<comment type="similarity">
    <text evidence="1">Belongs to the GASA family.</text>
</comment>
<dbReference type="PANTHER" id="PTHR23201">
    <property type="entry name" value="EXTENSIN, PROLINE-RICH PROTEIN"/>
    <property type="match status" value="1"/>
</dbReference>
<protein>
    <recommendedName>
        <fullName evidence="4">Gibberellin regulated protein</fullName>
    </recommendedName>
</protein>
<dbReference type="Proteomes" id="UP001206925">
    <property type="component" value="Unassembled WGS sequence"/>
</dbReference>
<keyword evidence="3" id="KW-1185">Reference proteome</keyword>
<organism evidence="2 3">
    <name type="scientific">Ambrosia artemisiifolia</name>
    <name type="common">Common ragweed</name>
    <dbReference type="NCBI Taxonomy" id="4212"/>
    <lineage>
        <taxon>Eukaryota</taxon>
        <taxon>Viridiplantae</taxon>
        <taxon>Streptophyta</taxon>
        <taxon>Embryophyta</taxon>
        <taxon>Tracheophyta</taxon>
        <taxon>Spermatophyta</taxon>
        <taxon>Magnoliopsida</taxon>
        <taxon>eudicotyledons</taxon>
        <taxon>Gunneridae</taxon>
        <taxon>Pentapetalae</taxon>
        <taxon>asterids</taxon>
        <taxon>campanulids</taxon>
        <taxon>Asterales</taxon>
        <taxon>Asteraceae</taxon>
        <taxon>Asteroideae</taxon>
        <taxon>Heliantheae alliance</taxon>
        <taxon>Heliantheae</taxon>
        <taxon>Ambrosia</taxon>
    </lineage>
</organism>
<dbReference type="AlphaFoldDB" id="A0AAD5GBS9"/>
<name>A0AAD5GBS9_AMBAR</name>
<evidence type="ECO:0008006" key="4">
    <source>
        <dbReference type="Google" id="ProtNLM"/>
    </source>
</evidence>
<sequence length="154" mass="17483">MENGVMRFVDKWKSGLSTFEEISEFRDLMEMVSKCKLSEAKDSWRWDSGNNNEFFVKRVKQSLCKDRDLSREFDTVWTGWIPLKAGGEGSLSVEECPSACSDRCFATHHPGECIDVCQDCCGKCLCVPSGTFGNKDECPCYRDMLTKYGEPKCP</sequence>
<dbReference type="PANTHER" id="PTHR23201:SF92">
    <property type="entry name" value="GIBBERELLIN-REGULATED PROTEIN 12"/>
    <property type="match status" value="1"/>
</dbReference>
<evidence type="ECO:0000256" key="1">
    <source>
        <dbReference type="ARBA" id="ARBA00010582"/>
    </source>
</evidence>
<dbReference type="EMBL" id="JAMZMK010009447">
    <property type="protein sequence ID" value="KAI7735699.1"/>
    <property type="molecule type" value="Genomic_DNA"/>
</dbReference>
<reference evidence="2" key="1">
    <citation type="submission" date="2022-06" db="EMBL/GenBank/DDBJ databases">
        <title>Uncovering the hologenomic basis of an extraordinary plant invasion.</title>
        <authorList>
            <person name="Bieker V.C."/>
            <person name="Martin M.D."/>
            <person name="Gilbert T."/>
            <person name="Hodgins K."/>
            <person name="Battlay P."/>
            <person name="Petersen B."/>
            <person name="Wilson J."/>
        </authorList>
    </citation>
    <scope>NUCLEOTIDE SEQUENCE</scope>
    <source>
        <strain evidence="2">AA19_3_7</strain>
        <tissue evidence="2">Leaf</tissue>
    </source>
</reference>
<dbReference type="InterPro" id="IPR003854">
    <property type="entry name" value="GASA"/>
</dbReference>
<proteinExistence type="inferred from homology"/>
<evidence type="ECO:0000313" key="3">
    <source>
        <dbReference type="Proteomes" id="UP001206925"/>
    </source>
</evidence>